<evidence type="ECO:0000256" key="5">
    <source>
        <dbReference type="ARBA" id="ARBA00022801"/>
    </source>
</evidence>
<comment type="subunit">
    <text evidence="6">Monomer.</text>
</comment>
<accession>A0A517VTV3</accession>
<dbReference type="HAMAP" id="MF_01974">
    <property type="entry name" value="MetAP_1"/>
    <property type="match status" value="1"/>
</dbReference>
<evidence type="ECO:0000256" key="6">
    <source>
        <dbReference type="HAMAP-Rule" id="MF_01974"/>
    </source>
</evidence>
<dbReference type="CDD" id="cd01086">
    <property type="entry name" value="MetAP1"/>
    <property type="match status" value="1"/>
</dbReference>
<feature type="binding site" evidence="6">
    <location>
        <position position="232"/>
    </location>
    <ligand>
        <name>a divalent metal cation</name>
        <dbReference type="ChEBI" id="CHEBI:60240"/>
        <label>1</label>
    </ligand>
</feature>
<comment type="similarity">
    <text evidence="6">Belongs to the peptidase M24A family. Methionine aminopeptidase type 1 subfamily.</text>
</comment>
<evidence type="ECO:0000313" key="9">
    <source>
        <dbReference type="EMBL" id="QDT96432.1"/>
    </source>
</evidence>
<comment type="catalytic activity">
    <reaction evidence="6 7">
        <text>Release of N-terminal amino acids, preferentially methionine, from peptides and arylamides.</text>
        <dbReference type="EC" id="3.4.11.18"/>
    </reaction>
</comment>
<evidence type="ECO:0000313" key="10">
    <source>
        <dbReference type="Proteomes" id="UP000318704"/>
    </source>
</evidence>
<feature type="binding site" evidence="6">
    <location>
        <position position="174"/>
    </location>
    <ligand>
        <name>substrate</name>
    </ligand>
</feature>
<feature type="binding site" evidence="6">
    <location>
        <position position="93"/>
    </location>
    <ligand>
        <name>a divalent metal cation</name>
        <dbReference type="ChEBI" id="CHEBI:60240"/>
        <label>1</label>
    </ligand>
</feature>
<feature type="binding site" evidence="6">
    <location>
        <position position="201"/>
    </location>
    <ligand>
        <name>a divalent metal cation</name>
        <dbReference type="ChEBI" id="CHEBI:60240"/>
        <label>2</label>
        <note>catalytic</note>
    </ligand>
</feature>
<organism evidence="9 10">
    <name type="scientific">Gimesia aquarii</name>
    <dbReference type="NCBI Taxonomy" id="2527964"/>
    <lineage>
        <taxon>Bacteria</taxon>
        <taxon>Pseudomonadati</taxon>
        <taxon>Planctomycetota</taxon>
        <taxon>Planctomycetia</taxon>
        <taxon>Planctomycetales</taxon>
        <taxon>Planctomycetaceae</taxon>
        <taxon>Gimesia</taxon>
    </lineage>
</organism>
<feature type="binding site" evidence="6">
    <location>
        <position position="104"/>
    </location>
    <ligand>
        <name>a divalent metal cation</name>
        <dbReference type="ChEBI" id="CHEBI:60240"/>
        <label>1</label>
    </ligand>
</feature>
<evidence type="ECO:0000256" key="3">
    <source>
        <dbReference type="ARBA" id="ARBA00022670"/>
    </source>
</evidence>
<evidence type="ECO:0000256" key="4">
    <source>
        <dbReference type="ARBA" id="ARBA00022723"/>
    </source>
</evidence>
<dbReference type="InterPro" id="IPR002467">
    <property type="entry name" value="Pept_M24A_MAP1"/>
</dbReference>
<feature type="binding site" evidence="6">
    <location>
        <position position="167"/>
    </location>
    <ligand>
        <name>a divalent metal cation</name>
        <dbReference type="ChEBI" id="CHEBI:60240"/>
        <label>2</label>
        <note>catalytic</note>
    </ligand>
</feature>
<feature type="binding site" evidence="6">
    <location>
        <position position="104"/>
    </location>
    <ligand>
        <name>a divalent metal cation</name>
        <dbReference type="ChEBI" id="CHEBI:60240"/>
        <label>2</label>
        <note>catalytic</note>
    </ligand>
</feature>
<name>A0A517VTV3_9PLAN</name>
<dbReference type="Pfam" id="PF00557">
    <property type="entry name" value="Peptidase_M24"/>
    <property type="match status" value="1"/>
</dbReference>
<dbReference type="GO" id="GO:0070006">
    <property type="term" value="F:metalloaminopeptidase activity"/>
    <property type="evidence" value="ECO:0007669"/>
    <property type="project" value="UniProtKB-UniRule"/>
</dbReference>
<dbReference type="Gene3D" id="3.90.230.10">
    <property type="entry name" value="Creatinase/methionine aminopeptidase superfamily"/>
    <property type="match status" value="1"/>
</dbReference>
<keyword evidence="2 6" id="KW-0031">Aminopeptidase</keyword>
<comment type="cofactor">
    <cofactor evidence="6">
        <name>Co(2+)</name>
        <dbReference type="ChEBI" id="CHEBI:48828"/>
    </cofactor>
    <cofactor evidence="6">
        <name>Zn(2+)</name>
        <dbReference type="ChEBI" id="CHEBI:29105"/>
    </cofactor>
    <cofactor evidence="6">
        <name>Mn(2+)</name>
        <dbReference type="ChEBI" id="CHEBI:29035"/>
    </cofactor>
    <cofactor evidence="6">
        <name>Fe(2+)</name>
        <dbReference type="ChEBI" id="CHEBI:29033"/>
    </cofactor>
    <text evidence="6">Binds 2 divalent metal cations per subunit. Has a high-affinity and a low affinity metal-binding site. The true nature of the physiological cofactor is under debate. The enzyme is active with cobalt, zinc, manganese or divalent iron ions. Most likely, methionine aminopeptidases function as mononuclear Fe(2+)-metalloproteases under physiological conditions, and the catalytically relevant metal-binding site has been assigned to the histidine-containing high-affinity site.</text>
</comment>
<sequence>MTIETEQELRELRHIGRIVATTLKEMMSRTEPGMTTGELDLIGKEMFERYDAHSAPKVTYNFPGYTCISINEEVAHGIPGNRVIQPGDVVNIDVSAEKNGYFADTGGTLVVPPDNAIKNKLINSTKLALNEACHVARAGRPLNSIGRSIEKVAKQSGFQIIKNLCSHGIGLGLHEPPDTIPGYYEPGEKRRLHAGLVITIEPFLSTTNRFVTETDDGWTLAGGKNSLSAQFEHTLVITKGRPILLTMI</sequence>
<feature type="binding site" evidence="6">
    <location>
        <position position="232"/>
    </location>
    <ligand>
        <name>a divalent metal cation</name>
        <dbReference type="ChEBI" id="CHEBI:60240"/>
        <label>2</label>
        <note>catalytic</note>
    </ligand>
</feature>
<protein>
    <recommendedName>
        <fullName evidence="6 7">Methionine aminopeptidase</fullName>
        <shortName evidence="6">MAP</shortName>
        <shortName evidence="6">MetAP</shortName>
        <ecNumber evidence="6 7">3.4.11.18</ecNumber>
    </recommendedName>
    <alternativeName>
        <fullName evidence="6">Peptidase M</fullName>
    </alternativeName>
</protein>
<dbReference type="EC" id="3.4.11.18" evidence="6 7"/>
<dbReference type="GO" id="GO:0006508">
    <property type="term" value="P:proteolysis"/>
    <property type="evidence" value="ECO:0007669"/>
    <property type="project" value="UniProtKB-KW"/>
</dbReference>
<reference evidence="9 10" key="1">
    <citation type="submission" date="2019-03" db="EMBL/GenBank/DDBJ databases">
        <title>Deep-cultivation of Planctomycetes and their phenomic and genomic characterization uncovers novel biology.</title>
        <authorList>
            <person name="Wiegand S."/>
            <person name="Jogler M."/>
            <person name="Boedeker C."/>
            <person name="Pinto D."/>
            <person name="Vollmers J."/>
            <person name="Rivas-Marin E."/>
            <person name="Kohn T."/>
            <person name="Peeters S.H."/>
            <person name="Heuer A."/>
            <person name="Rast P."/>
            <person name="Oberbeckmann S."/>
            <person name="Bunk B."/>
            <person name="Jeske O."/>
            <person name="Meyerdierks A."/>
            <person name="Storesund J.E."/>
            <person name="Kallscheuer N."/>
            <person name="Luecker S."/>
            <person name="Lage O.M."/>
            <person name="Pohl T."/>
            <person name="Merkel B.J."/>
            <person name="Hornburger P."/>
            <person name="Mueller R.-W."/>
            <person name="Bruemmer F."/>
            <person name="Labrenz M."/>
            <person name="Spormann A.M."/>
            <person name="Op den Camp H."/>
            <person name="Overmann J."/>
            <person name="Amann R."/>
            <person name="Jetten M.S.M."/>
            <person name="Mascher T."/>
            <person name="Medema M.H."/>
            <person name="Devos D.P."/>
            <person name="Kaster A.-K."/>
            <person name="Ovreas L."/>
            <person name="Rohde M."/>
            <person name="Galperin M.Y."/>
            <person name="Jogler C."/>
        </authorList>
    </citation>
    <scope>NUCLEOTIDE SEQUENCE [LARGE SCALE GENOMIC DNA]</scope>
    <source>
        <strain evidence="9 10">V144</strain>
    </source>
</reference>
<dbReference type="EMBL" id="CP037920">
    <property type="protein sequence ID" value="QDT96432.1"/>
    <property type="molecule type" value="Genomic_DNA"/>
</dbReference>
<dbReference type="InterPro" id="IPR001714">
    <property type="entry name" value="Pept_M24_MAP"/>
</dbReference>
<evidence type="ECO:0000256" key="7">
    <source>
        <dbReference type="RuleBase" id="RU003653"/>
    </source>
</evidence>
<evidence type="ECO:0000259" key="8">
    <source>
        <dbReference type="Pfam" id="PF00557"/>
    </source>
</evidence>
<keyword evidence="5 6" id="KW-0378">Hydrolase</keyword>
<dbReference type="KEGG" id="gaw:V144x_18890"/>
<dbReference type="Proteomes" id="UP000318704">
    <property type="component" value="Chromosome"/>
</dbReference>
<proteinExistence type="inferred from homology"/>
<dbReference type="InterPro" id="IPR000994">
    <property type="entry name" value="Pept_M24"/>
</dbReference>
<dbReference type="GO" id="GO:0046872">
    <property type="term" value="F:metal ion binding"/>
    <property type="evidence" value="ECO:0007669"/>
    <property type="project" value="UniProtKB-UniRule"/>
</dbReference>
<keyword evidence="4 6" id="KW-0479">Metal-binding</keyword>
<evidence type="ECO:0000256" key="1">
    <source>
        <dbReference type="ARBA" id="ARBA00002521"/>
    </source>
</evidence>
<gene>
    <name evidence="9" type="primary">map_1</name>
    <name evidence="6" type="synonym">map</name>
    <name evidence="9" type="ORF">V144x_18890</name>
</gene>
<dbReference type="PANTHER" id="PTHR43330">
    <property type="entry name" value="METHIONINE AMINOPEPTIDASE"/>
    <property type="match status" value="1"/>
</dbReference>
<dbReference type="PANTHER" id="PTHR43330:SF13">
    <property type="entry name" value="METHIONINE AMINOPEPTIDASE 2"/>
    <property type="match status" value="1"/>
</dbReference>
<dbReference type="RefSeq" id="WP_144984535.1">
    <property type="nucleotide sequence ID" value="NZ_CP037920.1"/>
</dbReference>
<feature type="domain" description="Peptidase M24" evidence="8">
    <location>
        <begin position="11"/>
        <end position="239"/>
    </location>
</feature>
<comment type="function">
    <text evidence="1 6">Removes the N-terminal methionine from nascent proteins. The N-terminal methionine is often cleaved when the second residue in the primary sequence is small and uncharged (Met-Ala-, Cys, Gly, Pro, Ser, Thr, or Val). Requires deformylation of the N(alpha)-formylated initiator methionine before it can be hydrolyzed.</text>
</comment>
<dbReference type="AlphaFoldDB" id="A0A517VTV3"/>
<dbReference type="SUPFAM" id="SSF55920">
    <property type="entry name" value="Creatinase/aminopeptidase"/>
    <property type="match status" value="1"/>
</dbReference>
<dbReference type="NCBIfam" id="TIGR00500">
    <property type="entry name" value="met_pdase_I"/>
    <property type="match status" value="1"/>
</dbReference>
<dbReference type="GO" id="GO:0004239">
    <property type="term" value="F:initiator methionyl aminopeptidase activity"/>
    <property type="evidence" value="ECO:0007669"/>
    <property type="project" value="UniProtKB-UniRule"/>
</dbReference>
<dbReference type="InterPro" id="IPR036005">
    <property type="entry name" value="Creatinase/aminopeptidase-like"/>
</dbReference>
<evidence type="ECO:0000256" key="2">
    <source>
        <dbReference type="ARBA" id="ARBA00022438"/>
    </source>
</evidence>
<feature type="binding site" evidence="6">
    <location>
        <position position="76"/>
    </location>
    <ligand>
        <name>substrate</name>
    </ligand>
</feature>
<keyword evidence="3 6" id="KW-0645">Protease</keyword>
<dbReference type="PRINTS" id="PR00599">
    <property type="entry name" value="MAPEPTIDASE"/>
</dbReference>